<gene>
    <name evidence="2" type="ORF">WMSIL1_LOCUS8913</name>
</gene>
<name>A0A564YRV8_HYMDI</name>
<proteinExistence type="predicted"/>
<keyword evidence="1" id="KW-1133">Transmembrane helix</keyword>
<evidence type="ECO:0000313" key="3">
    <source>
        <dbReference type="Proteomes" id="UP000321570"/>
    </source>
</evidence>
<dbReference type="EMBL" id="CABIJS010000333">
    <property type="protein sequence ID" value="VUZ49294.1"/>
    <property type="molecule type" value="Genomic_DNA"/>
</dbReference>
<accession>A0A564YRV8</accession>
<sequence length="105" mass="12733">MNKLPAILQNSQRFYNLRFHKHDVISTEKKVFWMGISLAVFPACYWAYCFMNRAKARRLEKEAKYGPPFFKPFPRDIRPLPWGDGQTPFFQQMKKYWGFEDHKHE</sequence>
<keyword evidence="3" id="KW-1185">Reference proteome</keyword>
<evidence type="ECO:0000313" key="2">
    <source>
        <dbReference type="EMBL" id="VUZ49294.1"/>
    </source>
</evidence>
<protein>
    <submittedName>
        <fullName evidence="2">Uncharacterized protein</fullName>
    </submittedName>
</protein>
<organism evidence="2 3">
    <name type="scientific">Hymenolepis diminuta</name>
    <name type="common">Rat tapeworm</name>
    <dbReference type="NCBI Taxonomy" id="6216"/>
    <lineage>
        <taxon>Eukaryota</taxon>
        <taxon>Metazoa</taxon>
        <taxon>Spiralia</taxon>
        <taxon>Lophotrochozoa</taxon>
        <taxon>Platyhelminthes</taxon>
        <taxon>Cestoda</taxon>
        <taxon>Eucestoda</taxon>
        <taxon>Cyclophyllidea</taxon>
        <taxon>Hymenolepididae</taxon>
        <taxon>Hymenolepis</taxon>
    </lineage>
</organism>
<keyword evidence="1" id="KW-0472">Membrane</keyword>
<keyword evidence="1" id="KW-0812">Transmembrane</keyword>
<reference evidence="2 3" key="1">
    <citation type="submission" date="2019-07" db="EMBL/GenBank/DDBJ databases">
        <authorList>
            <person name="Jastrzebski P J."/>
            <person name="Paukszto L."/>
            <person name="Jastrzebski P J."/>
        </authorList>
    </citation>
    <scope>NUCLEOTIDE SEQUENCE [LARGE SCALE GENOMIC DNA]</scope>
    <source>
        <strain evidence="2 3">WMS-il1</strain>
    </source>
</reference>
<evidence type="ECO:0000256" key="1">
    <source>
        <dbReference type="SAM" id="Phobius"/>
    </source>
</evidence>
<dbReference type="AlphaFoldDB" id="A0A564YRV8"/>
<dbReference type="Proteomes" id="UP000321570">
    <property type="component" value="Unassembled WGS sequence"/>
</dbReference>
<feature type="transmembrane region" description="Helical" evidence="1">
    <location>
        <begin position="31"/>
        <end position="51"/>
    </location>
</feature>